<dbReference type="AlphaFoldDB" id="A0A8X6S7I4"/>
<dbReference type="Proteomes" id="UP000887159">
    <property type="component" value="Unassembled WGS sequence"/>
</dbReference>
<evidence type="ECO:0000313" key="2">
    <source>
        <dbReference type="Proteomes" id="UP000887159"/>
    </source>
</evidence>
<dbReference type="EMBL" id="BMAU01021279">
    <property type="protein sequence ID" value="GFY07946.1"/>
    <property type="molecule type" value="Genomic_DNA"/>
</dbReference>
<organism evidence="1 2">
    <name type="scientific">Trichonephila clavipes</name>
    <name type="common">Golden silk orbweaver</name>
    <name type="synonym">Nephila clavipes</name>
    <dbReference type="NCBI Taxonomy" id="2585209"/>
    <lineage>
        <taxon>Eukaryota</taxon>
        <taxon>Metazoa</taxon>
        <taxon>Ecdysozoa</taxon>
        <taxon>Arthropoda</taxon>
        <taxon>Chelicerata</taxon>
        <taxon>Arachnida</taxon>
        <taxon>Araneae</taxon>
        <taxon>Araneomorphae</taxon>
        <taxon>Entelegynae</taxon>
        <taxon>Araneoidea</taxon>
        <taxon>Nephilidae</taxon>
        <taxon>Trichonephila</taxon>
    </lineage>
</organism>
<sequence length="141" mass="16298">MYVPDVCSSVSEIIHLLGAKALSLIYTRKLIKLESGLTAVETHLDFALMSKDIKIKKEKSLSAINEQQNTRSAMSMLSNQLLSLHVRELRSMENIGIRDPGANLKKRKLNSEIIKWFEIPNWLREVPEDWYMTKIDWGLKR</sequence>
<comment type="caution">
    <text evidence="1">The sequence shown here is derived from an EMBL/GenBank/DDBJ whole genome shotgun (WGS) entry which is preliminary data.</text>
</comment>
<proteinExistence type="predicted"/>
<protein>
    <submittedName>
        <fullName evidence="1">Uncharacterized protein</fullName>
    </submittedName>
</protein>
<gene>
    <name evidence="1" type="ORF">TNCV_2579781</name>
</gene>
<reference evidence="1" key="1">
    <citation type="submission" date="2020-08" db="EMBL/GenBank/DDBJ databases">
        <title>Multicomponent nature underlies the extraordinary mechanical properties of spider dragline silk.</title>
        <authorList>
            <person name="Kono N."/>
            <person name="Nakamura H."/>
            <person name="Mori M."/>
            <person name="Yoshida Y."/>
            <person name="Ohtoshi R."/>
            <person name="Malay A.D."/>
            <person name="Moran D.A.P."/>
            <person name="Tomita M."/>
            <person name="Numata K."/>
            <person name="Arakawa K."/>
        </authorList>
    </citation>
    <scope>NUCLEOTIDE SEQUENCE</scope>
</reference>
<accession>A0A8X6S7I4</accession>
<evidence type="ECO:0000313" key="1">
    <source>
        <dbReference type="EMBL" id="GFY07946.1"/>
    </source>
</evidence>
<keyword evidence="2" id="KW-1185">Reference proteome</keyword>
<name>A0A8X6S7I4_TRICX</name>